<comment type="caution">
    <text evidence="1">The sequence shown here is derived from an EMBL/GenBank/DDBJ whole genome shotgun (WGS) entry which is preliminary data.</text>
</comment>
<gene>
    <name evidence="1" type="ORF">BDY19DRAFT_1060601</name>
</gene>
<accession>A0ACB8TPX1</accession>
<dbReference type="Proteomes" id="UP001055072">
    <property type="component" value="Unassembled WGS sequence"/>
</dbReference>
<proteinExistence type="predicted"/>
<dbReference type="EMBL" id="MU274948">
    <property type="protein sequence ID" value="KAI0084078.1"/>
    <property type="molecule type" value="Genomic_DNA"/>
</dbReference>
<organism evidence="1 2">
    <name type="scientific">Irpex rosettiformis</name>
    <dbReference type="NCBI Taxonomy" id="378272"/>
    <lineage>
        <taxon>Eukaryota</taxon>
        <taxon>Fungi</taxon>
        <taxon>Dikarya</taxon>
        <taxon>Basidiomycota</taxon>
        <taxon>Agaricomycotina</taxon>
        <taxon>Agaricomycetes</taxon>
        <taxon>Polyporales</taxon>
        <taxon>Irpicaceae</taxon>
        <taxon>Irpex</taxon>
    </lineage>
</organism>
<sequence length="1364" mass="147496">MATAQHPSSRNLMSTRLGLFTSRLSPSRPGPSSPLSGAGEDQDEDWYIPYNGPYEPPKGTNESRESWGALLNGIITDTDPNGGAGRREERTSHAASAPETDRSRNRTISGASRLTSTEPGGSSRRTTMARKDHARPNAQPRAPTMSYIDPNQAGGVGESPKYIERTSSHPLPSSSTSSSRPSNANRNSLASIFTFGRKSLRVSASVDSLAAHQQRSQDQGRGRSSSHAGPPLPTTSSIQRAPIRPRASTTSRTQDRLSPEEEYYNSYYSTLLTTPGRDPTPPLSSEGGSMRSHPYAYPFPSADAASAPQSAPAVDKGKGRLIVPRITLLDPRGPKVPDYLKPSPRNSVLKVSMSTPNLRHLPKGKQKWLSAETWCDAIILPRPRFAMRLIDEHPGEGSRRIVSPPPSPLPSNFHPNPMTSLTQRPSIAVQKSLKKARSMGNISSSPPASREAHIQQRELPVVNTIAAPLPRPPPTQNQALLGNASSSRPYRPKSWALDDLALPSPMPSLTEVVKQGQQLENDRKAWRLQANRSFLDKRAGSISRSRSKSIGAGTKGRLRPRARSRSGERTTAFEALAERTLLGGQTRPPTIHIHGPPSTKSGSNGSHSRSFSQSQTQTQTQTGTAQSATFNSTRPGSRRTKSHAHSNSLGQTTYTSSKESKPGSHTRSHSLGKSAFRIAASAAALCGFTSPTGEKGALTPDIEKAEALEGAIQGPGTKHIHLRDQINAEAKRNGDLVQLASSPSAMLSMLDRNNVSPAPSGLSSSGEAVGIAITSPSVDQHTPQQHREPIRFAGHPYALNAAYVSAPSHAPHPSTSTTDSQQVSNEGVTTHRQPVLLHPYSQPTHPYAAAASTSTRPNNIRPPPPHLTLYAELTPDHVREFGPESLRYSPDIPTPVVVKPPPQIPPTRELSPTSPHPYTGPDSKRTSELGVTEALMNTLHRRGSIDSGLGASESEHFDPMQDSWETRSGRPSRPNSAMDDIIRIHEAPNDPRRVSPEARRPSLSHASSGGVASINNTTASSPLGHLNPPLFRRGASNTSSGSFPGAMSHESSPPLSPRVISNSDDLERFKDLFYRPERQRSQDSSQRPSIGSRQASGSIILDVGSQRSTRSGLSTLARQLSEELEELRHGYGSHEHDRDRDSQRSWGRRFGGLRGPQPDEEDEDPSNREVVLAQLSNSPEGMHPTESPVQMPIDITFVSPEGNIPEDVESSRASSILEMSPSNEEVIEHFRLGEVEAVSTPPIITSTARFSAELSLVGHDNNIEDNTLRVDVADDNHRLSGRSARLSPLSPYSPNTRSSFRTSGTDTSRMSGLSDFPAPPTLLPSRLHYTLPDLPSDRPRLERESSYATFGQNDDASSTIGQAL</sequence>
<keyword evidence="2" id="KW-1185">Reference proteome</keyword>
<name>A0ACB8TPX1_9APHY</name>
<evidence type="ECO:0000313" key="2">
    <source>
        <dbReference type="Proteomes" id="UP001055072"/>
    </source>
</evidence>
<protein>
    <submittedName>
        <fullName evidence="1">Uncharacterized protein</fullName>
    </submittedName>
</protein>
<evidence type="ECO:0000313" key="1">
    <source>
        <dbReference type="EMBL" id="KAI0084078.1"/>
    </source>
</evidence>
<reference evidence="1" key="1">
    <citation type="journal article" date="2021" name="Environ. Microbiol.">
        <title>Gene family expansions and transcriptome signatures uncover fungal adaptations to wood decay.</title>
        <authorList>
            <person name="Hage H."/>
            <person name="Miyauchi S."/>
            <person name="Viragh M."/>
            <person name="Drula E."/>
            <person name="Min B."/>
            <person name="Chaduli D."/>
            <person name="Navarro D."/>
            <person name="Favel A."/>
            <person name="Norest M."/>
            <person name="Lesage-Meessen L."/>
            <person name="Balint B."/>
            <person name="Merenyi Z."/>
            <person name="de Eugenio L."/>
            <person name="Morin E."/>
            <person name="Martinez A.T."/>
            <person name="Baldrian P."/>
            <person name="Stursova M."/>
            <person name="Martinez M.J."/>
            <person name="Novotny C."/>
            <person name="Magnuson J.K."/>
            <person name="Spatafora J.W."/>
            <person name="Maurice S."/>
            <person name="Pangilinan J."/>
            <person name="Andreopoulos W."/>
            <person name="LaButti K."/>
            <person name="Hundley H."/>
            <person name="Na H."/>
            <person name="Kuo A."/>
            <person name="Barry K."/>
            <person name="Lipzen A."/>
            <person name="Henrissat B."/>
            <person name="Riley R."/>
            <person name="Ahrendt S."/>
            <person name="Nagy L.G."/>
            <person name="Grigoriev I.V."/>
            <person name="Martin F."/>
            <person name="Rosso M.N."/>
        </authorList>
    </citation>
    <scope>NUCLEOTIDE SEQUENCE</scope>
    <source>
        <strain evidence="1">CBS 384.51</strain>
    </source>
</reference>